<evidence type="ECO:0000256" key="3">
    <source>
        <dbReference type="ARBA" id="ARBA00022643"/>
    </source>
</evidence>
<dbReference type="RefSeq" id="WP_204542767.1">
    <property type="nucleotide sequence ID" value="NZ_JAFBFI010000008.1"/>
</dbReference>
<dbReference type="Pfam" id="PF01613">
    <property type="entry name" value="Flavin_Reduct"/>
    <property type="match status" value="1"/>
</dbReference>
<evidence type="ECO:0000256" key="1">
    <source>
        <dbReference type="ARBA" id="ARBA00001917"/>
    </source>
</evidence>
<feature type="domain" description="Flavin reductase like" evidence="5">
    <location>
        <begin position="20"/>
        <end position="171"/>
    </location>
</feature>
<reference evidence="6 7" key="1">
    <citation type="submission" date="2021-01" db="EMBL/GenBank/DDBJ databases">
        <title>Genomic Encyclopedia of Type Strains, Phase IV (KMG-IV): sequencing the most valuable type-strain genomes for metagenomic binning, comparative biology and taxonomic classification.</title>
        <authorList>
            <person name="Goeker M."/>
        </authorList>
    </citation>
    <scope>NUCLEOTIDE SEQUENCE [LARGE SCALE GENOMIC DNA]</scope>
    <source>
        <strain evidence="6 7">DSM 105482</strain>
    </source>
</reference>
<proteinExistence type="inferred from homology"/>
<evidence type="ECO:0000313" key="7">
    <source>
        <dbReference type="Proteomes" id="UP000823486"/>
    </source>
</evidence>
<comment type="caution">
    <text evidence="6">The sequence shown here is derived from an EMBL/GenBank/DDBJ whole genome shotgun (WGS) entry which is preliminary data.</text>
</comment>
<sequence>MISLDPLELSERENYKFLIGSIIPRPVALVSTISSEGVVNAAPFSYFNIVSSNPPMISVSVQRRKGEQKDTARNAQAAGEMVVHITDETIVEAANGTAIELEHNQSELDRVPLSLIPSTKLKVPGIQEAKVRLECMVERMIPLGGTDNEPGCDLIIGKIVHYHIRNDLYDMGKIDPIGLQPVSRLAGNSYSKLGDIFELERP</sequence>
<dbReference type="InterPro" id="IPR012349">
    <property type="entry name" value="Split_barrel_FMN-bd"/>
</dbReference>
<keyword evidence="3" id="KW-0288">FMN</keyword>
<comment type="similarity">
    <text evidence="4">Belongs to the flavoredoxin family.</text>
</comment>
<dbReference type="Gene3D" id="2.30.110.10">
    <property type="entry name" value="Electron Transport, Fmn-binding Protein, Chain A"/>
    <property type="match status" value="1"/>
</dbReference>
<keyword evidence="2" id="KW-0285">Flavoprotein</keyword>
<comment type="cofactor">
    <cofactor evidence="1">
        <name>FMN</name>
        <dbReference type="ChEBI" id="CHEBI:58210"/>
    </cofactor>
</comment>
<evidence type="ECO:0000313" key="6">
    <source>
        <dbReference type="EMBL" id="MBM7692719.1"/>
    </source>
</evidence>
<dbReference type="EMBL" id="JAFBFI010000008">
    <property type="protein sequence ID" value="MBM7692719.1"/>
    <property type="molecule type" value="Genomic_DNA"/>
</dbReference>
<evidence type="ECO:0000259" key="5">
    <source>
        <dbReference type="SMART" id="SM00903"/>
    </source>
</evidence>
<evidence type="ECO:0000256" key="2">
    <source>
        <dbReference type="ARBA" id="ARBA00022630"/>
    </source>
</evidence>
<dbReference type="SMART" id="SM00903">
    <property type="entry name" value="Flavin_Reduct"/>
    <property type="match status" value="1"/>
</dbReference>
<dbReference type="SUPFAM" id="SSF50475">
    <property type="entry name" value="FMN-binding split barrel"/>
    <property type="match status" value="1"/>
</dbReference>
<organism evidence="6 7">
    <name type="scientific">Peribacillus deserti</name>
    <dbReference type="NCBI Taxonomy" id="673318"/>
    <lineage>
        <taxon>Bacteria</taxon>
        <taxon>Bacillati</taxon>
        <taxon>Bacillota</taxon>
        <taxon>Bacilli</taxon>
        <taxon>Bacillales</taxon>
        <taxon>Bacillaceae</taxon>
        <taxon>Peribacillus</taxon>
    </lineage>
</organism>
<dbReference type="PANTHER" id="PTHR33798:SF5">
    <property type="entry name" value="FLAVIN REDUCTASE LIKE DOMAIN-CONTAINING PROTEIN"/>
    <property type="match status" value="1"/>
</dbReference>
<protein>
    <submittedName>
        <fullName evidence="6">Flavin reductase (DIM6/NTAB) family NADH-FMN oxidoreductase RutF</fullName>
    </submittedName>
</protein>
<dbReference type="InterPro" id="IPR002563">
    <property type="entry name" value="Flavin_Rdtase-like_dom"/>
</dbReference>
<evidence type="ECO:0000256" key="4">
    <source>
        <dbReference type="ARBA" id="ARBA00038054"/>
    </source>
</evidence>
<gene>
    <name evidence="6" type="ORF">JOC77_002150</name>
</gene>
<keyword evidence="7" id="KW-1185">Reference proteome</keyword>
<dbReference type="PANTHER" id="PTHR33798">
    <property type="entry name" value="FLAVOPROTEIN OXYGENASE"/>
    <property type="match status" value="1"/>
</dbReference>
<name>A0ABS2QJ11_9BACI</name>
<dbReference type="Proteomes" id="UP000823486">
    <property type="component" value="Unassembled WGS sequence"/>
</dbReference>
<accession>A0ABS2QJ11</accession>